<dbReference type="SUPFAM" id="SSF110849">
    <property type="entry name" value="ParB/Sulfiredoxin"/>
    <property type="match status" value="1"/>
</dbReference>
<dbReference type="Gene3D" id="3.90.1530.30">
    <property type="match status" value="1"/>
</dbReference>
<dbReference type="RefSeq" id="WP_114983316.1">
    <property type="nucleotide sequence ID" value="NZ_CP027806.1"/>
</dbReference>
<dbReference type="InterPro" id="IPR036086">
    <property type="entry name" value="ParB/Sulfiredoxin_sf"/>
</dbReference>
<dbReference type="NCBIfam" id="TIGR00180">
    <property type="entry name" value="parB_part"/>
    <property type="match status" value="1"/>
</dbReference>
<dbReference type="Pfam" id="PF23552">
    <property type="entry name" value="ParB_C"/>
    <property type="match status" value="1"/>
</dbReference>
<evidence type="ECO:0000259" key="5">
    <source>
        <dbReference type="SMART" id="SM00470"/>
    </source>
</evidence>
<dbReference type="GO" id="GO:0045881">
    <property type="term" value="P:positive regulation of sporulation resulting in formation of a cellular spore"/>
    <property type="evidence" value="ECO:0007669"/>
    <property type="project" value="TreeGrafter"/>
</dbReference>
<gene>
    <name evidence="6" type="ORF">CYPRO_0717</name>
</gene>
<dbReference type="InterPro" id="IPR004437">
    <property type="entry name" value="ParB/RepB/Spo0J"/>
</dbReference>
<dbReference type="GO" id="GO:0005694">
    <property type="term" value="C:chromosome"/>
    <property type="evidence" value="ECO:0007669"/>
    <property type="project" value="TreeGrafter"/>
</dbReference>
<dbReference type="GO" id="GO:0003677">
    <property type="term" value="F:DNA binding"/>
    <property type="evidence" value="ECO:0007669"/>
    <property type="project" value="UniProtKB-KW"/>
</dbReference>
<accession>A0A345UHP9</accession>
<dbReference type="InterPro" id="IPR057240">
    <property type="entry name" value="ParB_dimer_C"/>
</dbReference>
<dbReference type="AlphaFoldDB" id="A0A345UHP9"/>
<dbReference type="Proteomes" id="UP000254808">
    <property type="component" value="Chromosome"/>
</dbReference>
<evidence type="ECO:0000256" key="4">
    <source>
        <dbReference type="SAM" id="MobiDB-lite"/>
    </source>
</evidence>
<evidence type="ECO:0000256" key="1">
    <source>
        <dbReference type="ARBA" id="ARBA00006295"/>
    </source>
</evidence>
<keyword evidence="3" id="KW-0238">DNA-binding</keyword>
<dbReference type="FunFam" id="3.90.1530.30:FF:000001">
    <property type="entry name" value="Chromosome partitioning protein ParB"/>
    <property type="match status" value="1"/>
</dbReference>
<evidence type="ECO:0000313" key="7">
    <source>
        <dbReference type="Proteomes" id="UP000254808"/>
    </source>
</evidence>
<dbReference type="Pfam" id="PF02195">
    <property type="entry name" value="ParB_N"/>
    <property type="match status" value="1"/>
</dbReference>
<evidence type="ECO:0000256" key="2">
    <source>
        <dbReference type="ARBA" id="ARBA00022829"/>
    </source>
</evidence>
<dbReference type="Gene3D" id="1.10.10.2830">
    <property type="match status" value="1"/>
</dbReference>
<feature type="region of interest" description="Disordered" evidence="4">
    <location>
        <begin position="1"/>
        <end position="41"/>
    </location>
</feature>
<dbReference type="CDD" id="cd16393">
    <property type="entry name" value="SPO0J_N"/>
    <property type="match status" value="1"/>
</dbReference>
<dbReference type="EMBL" id="CP027806">
    <property type="protein sequence ID" value="AXJ00001.1"/>
    <property type="molecule type" value="Genomic_DNA"/>
</dbReference>
<dbReference type="PANTHER" id="PTHR33375:SF1">
    <property type="entry name" value="CHROMOSOME-PARTITIONING PROTEIN PARB-RELATED"/>
    <property type="match status" value="1"/>
</dbReference>
<dbReference type="SMART" id="SM00470">
    <property type="entry name" value="ParB"/>
    <property type="match status" value="1"/>
</dbReference>
<keyword evidence="7" id="KW-1185">Reference proteome</keyword>
<dbReference type="GO" id="GO:0007059">
    <property type="term" value="P:chromosome segregation"/>
    <property type="evidence" value="ECO:0007669"/>
    <property type="project" value="UniProtKB-KW"/>
</dbReference>
<dbReference type="SUPFAM" id="SSF109709">
    <property type="entry name" value="KorB DNA-binding domain-like"/>
    <property type="match status" value="1"/>
</dbReference>
<evidence type="ECO:0000313" key="6">
    <source>
        <dbReference type="EMBL" id="AXJ00001.1"/>
    </source>
</evidence>
<evidence type="ECO:0000256" key="3">
    <source>
        <dbReference type="ARBA" id="ARBA00023125"/>
    </source>
</evidence>
<reference evidence="6 7" key="1">
    <citation type="submission" date="2018-03" db="EMBL/GenBank/DDBJ databases">
        <title>Phenotypic and genomic properties of Cyclonatronum proteinivorum gen. nov., sp. nov., a haloalkaliphilic bacteroidete from soda lakes possessing Na+-translocating rhodopsin.</title>
        <authorList>
            <person name="Toshchakov S.V."/>
            <person name="Korzhenkov A."/>
            <person name="Samarov N.I."/>
            <person name="Kublanov I.V."/>
            <person name="Muntyan M.S."/>
            <person name="Sorokin D.Y."/>
        </authorList>
    </citation>
    <scope>NUCLEOTIDE SEQUENCE [LARGE SCALE GENOMIC DNA]</scope>
    <source>
        <strain evidence="6 7">Omega</strain>
    </source>
</reference>
<dbReference type="FunFam" id="1.10.10.2830:FF:000001">
    <property type="entry name" value="Chromosome partitioning protein ParB"/>
    <property type="match status" value="1"/>
</dbReference>
<comment type="similarity">
    <text evidence="1">Belongs to the ParB family.</text>
</comment>
<dbReference type="KEGG" id="cprv:CYPRO_0717"/>
<dbReference type="PANTHER" id="PTHR33375">
    <property type="entry name" value="CHROMOSOME-PARTITIONING PROTEIN PARB-RELATED"/>
    <property type="match status" value="1"/>
</dbReference>
<dbReference type="InterPro" id="IPR041468">
    <property type="entry name" value="HTH_ParB/Spo0J"/>
</dbReference>
<dbReference type="Pfam" id="PF17762">
    <property type="entry name" value="HTH_ParB"/>
    <property type="match status" value="1"/>
</dbReference>
<feature type="domain" description="ParB-like N-terminal" evidence="5">
    <location>
        <begin position="50"/>
        <end position="140"/>
    </location>
</feature>
<dbReference type="InterPro" id="IPR050336">
    <property type="entry name" value="Chromosome_partition/occlusion"/>
</dbReference>
<protein>
    <submittedName>
        <fullName evidence="6">Chromosome partitioning protein, ParB family</fullName>
    </submittedName>
</protein>
<proteinExistence type="inferred from homology"/>
<organism evidence="6 7">
    <name type="scientific">Cyclonatronum proteinivorum</name>
    <dbReference type="NCBI Taxonomy" id="1457365"/>
    <lineage>
        <taxon>Bacteria</taxon>
        <taxon>Pseudomonadati</taxon>
        <taxon>Balneolota</taxon>
        <taxon>Balneolia</taxon>
        <taxon>Balneolales</taxon>
        <taxon>Cyclonatronaceae</taxon>
        <taxon>Cyclonatronum</taxon>
    </lineage>
</organism>
<keyword evidence="2" id="KW-0159">Chromosome partition</keyword>
<dbReference type="InterPro" id="IPR003115">
    <property type="entry name" value="ParB_N"/>
</dbReference>
<name>A0A345UHP9_9BACT</name>
<sequence length="311" mass="35679">MAKKVLGRGLGAYFPNLDEQENPENEGQTPPGLPPNTSAESARDRVNITLHIPVESIRMNPHQPRTDFDSFRLQELSDSIVQHGLIQPITVRHLGRDRYELISGERRLRATRMAGLPEIPAFVREADDEQMIVFALIENIQREELNPIELALGYQRLIDECSLTQEEVAQRVGRNRTTVTNQMRLLRLPAPIQHGLKTGKITAGHARTLINVEDPQKQEDLYNKTIENELSVRQLEELVRLIGKPSKNKSKQPVPQPDLEYREITNRLRRMLATKVDIRKKARGGEIKIEYYSDDELERLLHLFEGLHQST</sequence>
<dbReference type="OrthoDB" id="9802051at2"/>